<organism evidence="2 3">
    <name type="scientific">Colletotrichum salicis</name>
    <dbReference type="NCBI Taxonomy" id="1209931"/>
    <lineage>
        <taxon>Eukaryota</taxon>
        <taxon>Fungi</taxon>
        <taxon>Dikarya</taxon>
        <taxon>Ascomycota</taxon>
        <taxon>Pezizomycotina</taxon>
        <taxon>Sordariomycetes</taxon>
        <taxon>Hypocreomycetidae</taxon>
        <taxon>Glomerellales</taxon>
        <taxon>Glomerellaceae</taxon>
        <taxon>Colletotrichum</taxon>
        <taxon>Colletotrichum acutatum species complex</taxon>
    </lineage>
</organism>
<protein>
    <submittedName>
        <fullName evidence="2">Uncharacterized protein</fullName>
    </submittedName>
</protein>
<dbReference type="Proteomes" id="UP000070121">
    <property type="component" value="Unassembled WGS sequence"/>
</dbReference>
<comment type="caution">
    <text evidence="2">The sequence shown here is derived from an EMBL/GenBank/DDBJ whole genome shotgun (WGS) entry which is preliminary data.</text>
</comment>
<evidence type="ECO:0000313" key="3">
    <source>
        <dbReference type="Proteomes" id="UP000070121"/>
    </source>
</evidence>
<proteinExistence type="predicted"/>
<dbReference type="AlphaFoldDB" id="A0A135TD65"/>
<dbReference type="EMBL" id="JFFI01002021">
    <property type="protein sequence ID" value="KXH46048.1"/>
    <property type="molecule type" value="Genomic_DNA"/>
</dbReference>
<name>A0A135TD65_9PEZI</name>
<sequence length="143" mass="15557">MSSWQGRESRSKTYAANSLPGVQEVAALMLVVLDEEVEVMDEELELAVVDELGVMMDKMEDRLVVCEVLEEVSDMLAENVDVSTLVELEKRIEVEDLDSAIAEVWVSKMVVEDGEGDEDGEGNKDDEGDGGGDNDDSADGEIA</sequence>
<gene>
    <name evidence="2" type="ORF">CSAL01_04266</name>
</gene>
<feature type="compositionally biased region" description="Acidic residues" evidence="1">
    <location>
        <begin position="112"/>
        <end position="143"/>
    </location>
</feature>
<keyword evidence="3" id="KW-1185">Reference proteome</keyword>
<reference evidence="2 3" key="1">
    <citation type="submission" date="2014-02" db="EMBL/GenBank/DDBJ databases">
        <title>The genome sequence of Colletotrichum salicis CBS 607.94.</title>
        <authorList>
            <person name="Baroncelli R."/>
            <person name="Thon M.R."/>
        </authorList>
    </citation>
    <scope>NUCLEOTIDE SEQUENCE [LARGE SCALE GENOMIC DNA]</scope>
    <source>
        <strain evidence="2 3">CBS 607.94</strain>
    </source>
</reference>
<accession>A0A135TD65</accession>
<evidence type="ECO:0000256" key="1">
    <source>
        <dbReference type="SAM" id="MobiDB-lite"/>
    </source>
</evidence>
<feature type="region of interest" description="Disordered" evidence="1">
    <location>
        <begin position="109"/>
        <end position="143"/>
    </location>
</feature>
<evidence type="ECO:0000313" key="2">
    <source>
        <dbReference type="EMBL" id="KXH46048.1"/>
    </source>
</evidence>